<organism evidence="7 8">
    <name type="scientific">Acetobacter nitrogenifigens DSM 23921 = NBRC 105050</name>
    <dbReference type="NCBI Taxonomy" id="1120919"/>
    <lineage>
        <taxon>Bacteria</taxon>
        <taxon>Pseudomonadati</taxon>
        <taxon>Pseudomonadota</taxon>
        <taxon>Alphaproteobacteria</taxon>
        <taxon>Acetobacterales</taxon>
        <taxon>Acetobacteraceae</taxon>
        <taxon>Acetobacter</taxon>
    </lineage>
</organism>
<reference evidence="7 8" key="1">
    <citation type="submission" date="2019-07" db="EMBL/GenBank/DDBJ databases">
        <title>Whole genome shotgun sequence of Acetobacter nitrogenifigens NBRC 105050.</title>
        <authorList>
            <person name="Hosoyama A."/>
            <person name="Uohara A."/>
            <person name="Ohji S."/>
            <person name="Ichikawa N."/>
        </authorList>
    </citation>
    <scope>NUCLEOTIDE SEQUENCE [LARGE SCALE GENOMIC DNA]</scope>
    <source>
        <strain evidence="7 8">NBRC 105050</strain>
    </source>
</reference>
<dbReference type="GO" id="GO:0030170">
    <property type="term" value="F:pyridoxal phosphate binding"/>
    <property type="evidence" value="ECO:0007669"/>
    <property type="project" value="InterPro"/>
</dbReference>
<proteinExistence type="inferred from homology"/>
<evidence type="ECO:0000256" key="4">
    <source>
        <dbReference type="ARBA" id="ARBA00023125"/>
    </source>
</evidence>
<protein>
    <submittedName>
        <fullName evidence="7">GntR family transcriptional regulator</fullName>
    </submittedName>
</protein>
<dbReference type="STRING" id="1120919.GCA_000429165_03675"/>
<comment type="caution">
    <text evidence="7">The sequence shown here is derived from an EMBL/GenBank/DDBJ whole genome shotgun (WGS) entry which is preliminary data.</text>
</comment>
<comment type="similarity">
    <text evidence="1">In the C-terminal section; belongs to the class-I pyridoxal-phosphate-dependent aminotransferase family.</text>
</comment>
<keyword evidence="2" id="KW-0663">Pyridoxal phosphate</keyword>
<evidence type="ECO:0000256" key="1">
    <source>
        <dbReference type="ARBA" id="ARBA00005384"/>
    </source>
</evidence>
<evidence type="ECO:0000259" key="6">
    <source>
        <dbReference type="PROSITE" id="PS50949"/>
    </source>
</evidence>
<dbReference type="SMART" id="SM00345">
    <property type="entry name" value="HTH_GNTR"/>
    <property type="match status" value="1"/>
</dbReference>
<gene>
    <name evidence="7" type="ORF">ANI02nite_34150</name>
</gene>
<dbReference type="InterPro" id="IPR015421">
    <property type="entry name" value="PyrdxlP-dep_Trfase_major"/>
</dbReference>
<dbReference type="InterPro" id="IPR036390">
    <property type="entry name" value="WH_DNA-bd_sf"/>
</dbReference>
<dbReference type="Pfam" id="PF00392">
    <property type="entry name" value="GntR"/>
    <property type="match status" value="1"/>
</dbReference>
<dbReference type="PROSITE" id="PS50949">
    <property type="entry name" value="HTH_GNTR"/>
    <property type="match status" value="1"/>
</dbReference>
<dbReference type="InterPro" id="IPR051446">
    <property type="entry name" value="HTH_trans_reg/aminotransferase"/>
</dbReference>
<dbReference type="CDD" id="cd07377">
    <property type="entry name" value="WHTH_GntR"/>
    <property type="match status" value="1"/>
</dbReference>
<keyword evidence="8" id="KW-1185">Reference proteome</keyword>
<name>A0A511XF57_9PROT</name>
<evidence type="ECO:0000313" key="8">
    <source>
        <dbReference type="Proteomes" id="UP000321635"/>
    </source>
</evidence>
<keyword evidence="3" id="KW-0805">Transcription regulation</keyword>
<dbReference type="Pfam" id="PF00155">
    <property type="entry name" value="Aminotran_1_2"/>
    <property type="match status" value="1"/>
</dbReference>
<sequence>MATLDLPQGWIQPDRAQGDLEGQIYRAMRDAILDRRLPTGARLPSTRRMAEACEVSRSTVVQAYDRLHGEGYVVSRSGAASVVATLPDLTFFSRALAVEAAQPQRDNSPLNDATPKGGIAARPEKLRAGEPDVTEFPHAPWARCLGVRARSLIVHDLSYDEPEGLAILRQAVLDHARQYRGVLADLSQVVIVPSTRIAISLLAEVALRPAEPDGRVTWFENPGYVAARDILAARGADLVPVACDAQGVACETAGLPRPRLIYVTPSHQYPTGVTMSLARRLALLDRARRSDAVIIEDDYDSEFQYDGRPIAALQGIDRHETVAYCGTMAKVLAPGMRVAYAILPRRYVDPIRSMMRERGLSIPAHVQAALADFIFDGHLRGHIRRMTRLYAERMNLAVEELSRRLGNSIELGPGTGGLQLLLRFRDPTIDDIVLQNRLQAAGFGVRALSPMCLTSSGGASSRGILIGVARATRPDLEKLSHEIRRGAIG</sequence>
<keyword evidence="4" id="KW-0238">DNA-binding</keyword>
<dbReference type="InterPro" id="IPR015424">
    <property type="entry name" value="PyrdxlP-dep_Trfase"/>
</dbReference>
<evidence type="ECO:0000256" key="2">
    <source>
        <dbReference type="ARBA" id="ARBA00022898"/>
    </source>
</evidence>
<dbReference type="InterPro" id="IPR036388">
    <property type="entry name" value="WH-like_DNA-bd_sf"/>
</dbReference>
<dbReference type="Proteomes" id="UP000321635">
    <property type="component" value="Unassembled WGS sequence"/>
</dbReference>
<dbReference type="GO" id="GO:0003700">
    <property type="term" value="F:DNA-binding transcription factor activity"/>
    <property type="evidence" value="ECO:0007669"/>
    <property type="project" value="InterPro"/>
</dbReference>
<dbReference type="PANTHER" id="PTHR46577">
    <property type="entry name" value="HTH-TYPE TRANSCRIPTIONAL REGULATORY PROTEIN GABR"/>
    <property type="match status" value="1"/>
</dbReference>
<dbReference type="CDD" id="cd00609">
    <property type="entry name" value="AAT_like"/>
    <property type="match status" value="1"/>
</dbReference>
<dbReference type="PRINTS" id="PR00035">
    <property type="entry name" value="HTHGNTR"/>
</dbReference>
<dbReference type="Gene3D" id="1.10.10.10">
    <property type="entry name" value="Winged helix-like DNA-binding domain superfamily/Winged helix DNA-binding domain"/>
    <property type="match status" value="1"/>
</dbReference>
<feature type="domain" description="HTH gntR-type" evidence="6">
    <location>
        <begin position="18"/>
        <end position="86"/>
    </location>
</feature>
<dbReference type="SUPFAM" id="SSF53383">
    <property type="entry name" value="PLP-dependent transferases"/>
    <property type="match status" value="1"/>
</dbReference>
<dbReference type="AlphaFoldDB" id="A0A511XF57"/>
<dbReference type="GO" id="GO:0003677">
    <property type="term" value="F:DNA binding"/>
    <property type="evidence" value="ECO:0007669"/>
    <property type="project" value="UniProtKB-KW"/>
</dbReference>
<dbReference type="Gene3D" id="3.40.640.10">
    <property type="entry name" value="Type I PLP-dependent aspartate aminotransferase-like (Major domain)"/>
    <property type="match status" value="1"/>
</dbReference>
<accession>A0A511XF57</accession>
<dbReference type="PANTHER" id="PTHR46577:SF1">
    <property type="entry name" value="HTH-TYPE TRANSCRIPTIONAL REGULATORY PROTEIN GABR"/>
    <property type="match status" value="1"/>
</dbReference>
<dbReference type="RefSeq" id="WP_051292513.1">
    <property type="nucleotide sequence ID" value="NZ_BAPG01000048.1"/>
</dbReference>
<evidence type="ECO:0000313" key="7">
    <source>
        <dbReference type="EMBL" id="GEN61531.1"/>
    </source>
</evidence>
<evidence type="ECO:0000256" key="5">
    <source>
        <dbReference type="ARBA" id="ARBA00023163"/>
    </source>
</evidence>
<evidence type="ECO:0000256" key="3">
    <source>
        <dbReference type="ARBA" id="ARBA00023015"/>
    </source>
</evidence>
<dbReference type="InterPro" id="IPR004839">
    <property type="entry name" value="Aminotransferase_I/II_large"/>
</dbReference>
<dbReference type="EMBL" id="BJYF01000043">
    <property type="protein sequence ID" value="GEN61531.1"/>
    <property type="molecule type" value="Genomic_DNA"/>
</dbReference>
<keyword evidence="5" id="KW-0804">Transcription</keyword>
<dbReference type="SUPFAM" id="SSF46785">
    <property type="entry name" value="Winged helix' DNA-binding domain"/>
    <property type="match status" value="1"/>
</dbReference>
<dbReference type="InterPro" id="IPR000524">
    <property type="entry name" value="Tscrpt_reg_HTH_GntR"/>
</dbReference>